<dbReference type="PANTHER" id="PTHR33841:SF1">
    <property type="entry name" value="DNA METHYLTRANSFERASE A"/>
    <property type="match status" value="1"/>
</dbReference>
<dbReference type="PRINTS" id="PR00507">
    <property type="entry name" value="N12N6MTFRASE"/>
</dbReference>
<evidence type="ECO:0000256" key="3">
    <source>
        <dbReference type="ARBA" id="ARBA00022679"/>
    </source>
</evidence>
<dbReference type="RefSeq" id="WP_259412580.1">
    <property type="nucleotide sequence ID" value="NZ_JANWGH010000001.1"/>
</dbReference>
<dbReference type="InterPro" id="IPR047939">
    <property type="entry name" value="BREX_1_PglX"/>
</dbReference>
<dbReference type="InterPro" id="IPR002052">
    <property type="entry name" value="DNA_methylase_N6_adenine_CS"/>
</dbReference>
<dbReference type="Pfam" id="PF07669">
    <property type="entry name" value="Eco57I"/>
    <property type="match status" value="1"/>
</dbReference>
<evidence type="ECO:0000256" key="5">
    <source>
        <dbReference type="ARBA" id="ARBA00047942"/>
    </source>
</evidence>
<gene>
    <name evidence="8" type="primary">pglX</name>
    <name evidence="8" type="ORF">NY014_00565</name>
</gene>
<name>A0ABT2G0V1_9BACT</name>
<keyword evidence="2 8" id="KW-0489">Methyltransferase</keyword>
<keyword evidence="4" id="KW-0949">S-adenosyl-L-methionine</keyword>
<reference evidence="8 9" key="1">
    <citation type="submission" date="2022-08" db="EMBL/GenBank/DDBJ databases">
        <title>Algoriphagus sp. CAU 1643 isolated from mud.</title>
        <authorList>
            <person name="Kim W."/>
        </authorList>
    </citation>
    <scope>NUCLEOTIDE SEQUENCE [LARGE SCALE GENOMIC DNA]</scope>
    <source>
        <strain evidence="8 9">CAU 1643</strain>
    </source>
</reference>
<evidence type="ECO:0000256" key="6">
    <source>
        <dbReference type="SAM" id="MobiDB-lite"/>
    </source>
</evidence>
<evidence type="ECO:0000256" key="2">
    <source>
        <dbReference type="ARBA" id="ARBA00022603"/>
    </source>
</evidence>
<dbReference type="NCBIfam" id="NF033452">
    <property type="entry name" value="BREX_1_MTaseX"/>
    <property type="match status" value="1"/>
</dbReference>
<keyword evidence="3 8" id="KW-0808">Transferase</keyword>
<dbReference type="PROSITE" id="PS00092">
    <property type="entry name" value="N6_MTASE"/>
    <property type="match status" value="1"/>
</dbReference>
<accession>A0ABT2G0V1</accession>
<organism evidence="8 9">
    <name type="scientific">Algoriphagus limi</name>
    <dbReference type="NCBI Taxonomy" id="2975273"/>
    <lineage>
        <taxon>Bacteria</taxon>
        <taxon>Pseudomonadati</taxon>
        <taxon>Bacteroidota</taxon>
        <taxon>Cytophagia</taxon>
        <taxon>Cytophagales</taxon>
        <taxon>Cyclobacteriaceae</taxon>
        <taxon>Algoriphagus</taxon>
    </lineage>
</organism>
<evidence type="ECO:0000256" key="1">
    <source>
        <dbReference type="ARBA" id="ARBA00011900"/>
    </source>
</evidence>
<dbReference type="EMBL" id="JANWGH010000001">
    <property type="protein sequence ID" value="MCS5488897.1"/>
    <property type="molecule type" value="Genomic_DNA"/>
</dbReference>
<dbReference type="GO" id="GO:0032259">
    <property type="term" value="P:methylation"/>
    <property type="evidence" value="ECO:0007669"/>
    <property type="project" value="UniProtKB-KW"/>
</dbReference>
<sequence>MSLSQGARNKIKSFVQAAKKLLMSEFETQLQQFYGIRPNGTCLLVEELTAREASVIETARLLRQRLHYLESTIAGDNKAPEAVRQLIREQAFTILNRFAALRMSEERNIIRESIRNSYNSEGFLVYDQLTGGAKTADQFTRYKWYIGHVFDELAIDLPAVFDRFSPYALLFPSERVLLDLLLIINDEELNIYREAGHQPINLWREDETIGWIYQYYNSREEISEMRVASDAPRNSRELAVRNQFFTPRYVVQFLVDNSLGRQWYEMTKGQTALKDLCQYMVKQSLEIFLEKGEAIPETKIDGAHYVEFRALKDPREILFLDPACGSMHFGLYGFDLFEQIYIEAWDHHPALLRDLRDQYLREDFIREIPGFILRYNIHGVDIDPRAIQIAGLSLWLRAQKSFDALNIQPADRPSISKSNLVIAEPLPGDKQLLSDFSKSLPGPIGKLVRIIWDKMQLAGETGLLLKIEEELKKEIEIARQEYEQYKNSTTQASLFGSKEENRAAEMAAIYGKGQKISKDFFDTAEEEVLKALKSFAENAEGEDAFQKLLFAEDTARGFAFIELCRKRYDVIVMNPPFGAASENSKVYIEINYPLSKYDLASVFIDRMLQMLDKKGDLGSITTRTIFFLGSFTAWRSKELLTNNHIRYFADLGGGVLDAMVEVSAYIIGKGYSKNLSSFFRATKESKKDHYLNKIIKDQLKDYYLVNTESFKSISNEPICYWIDNKTLEFFKKSQRFENEVRGARLALKTADNYRYVRNSWEIDEKNIALERNSTFLGNNWSYFLMSDSSSRYFSSNDTVVFFKNDGFELKHNFNSAGQLKSRPMDTYGVFYRSGLSWSFRTAKFQPHIIPFGNIATSGRCIAVFPDLKESKVTVSLWNSEYIDYCLKLSMEWIERPKFINGTVNQLPYPELPLVLQQRLSEMTESQYARVKSCFDIDDKSLAFVNNEMFKMTSITKFSDIRIENLKNNKEAYLNDLSNLNNWVYDYFGITQEEREDIKSIISKAGNDNEGKVFDQTKEEIIHSIFSILVGCVYGRWDVRLLKNWKQEWSDEDLFKARKHSPFLFGPRESTLDLVLPQYQERIKEIWNTPYPIEVLDEVASVSDINPLTYKLKEVIRYFWPETFETIEDELIEHFKVNDLAEIFDKHNKFFDAHLRDYTRNKRVSPIYWHMGVPSGRFTIWVYYPKLNEGSLFKIVNELVDPKIKEIAKEVDVLQFNGSAKELNDQKEFLAELVNFKEELLRVAQLPYKPNQDDGVLINAAPLHNLFRHSKWKKDTEACWKKLQKGEYDWAHLAYSIWPDRVREKCKKDLSMAIAHGLEDICEVKSKEKKEKKSKEIKEEKQTRFL</sequence>
<evidence type="ECO:0000313" key="9">
    <source>
        <dbReference type="Proteomes" id="UP001206788"/>
    </source>
</evidence>
<evidence type="ECO:0000256" key="4">
    <source>
        <dbReference type="ARBA" id="ARBA00022691"/>
    </source>
</evidence>
<proteinExistence type="predicted"/>
<comment type="caution">
    <text evidence="8">The sequence shown here is derived from an EMBL/GenBank/DDBJ whole genome shotgun (WGS) entry which is preliminary data.</text>
</comment>
<dbReference type="GO" id="GO:0009007">
    <property type="term" value="F:site-specific DNA-methyltransferase (adenine-specific) activity"/>
    <property type="evidence" value="ECO:0007669"/>
    <property type="project" value="UniProtKB-EC"/>
</dbReference>
<dbReference type="Gene3D" id="3.40.50.150">
    <property type="entry name" value="Vaccinia Virus protein VP39"/>
    <property type="match status" value="2"/>
</dbReference>
<comment type="catalytic activity">
    <reaction evidence="5">
        <text>a 2'-deoxyadenosine in DNA + S-adenosyl-L-methionine = an N(6)-methyl-2'-deoxyadenosine in DNA + S-adenosyl-L-homocysteine + H(+)</text>
        <dbReference type="Rhea" id="RHEA:15197"/>
        <dbReference type="Rhea" id="RHEA-COMP:12418"/>
        <dbReference type="Rhea" id="RHEA-COMP:12419"/>
        <dbReference type="ChEBI" id="CHEBI:15378"/>
        <dbReference type="ChEBI" id="CHEBI:57856"/>
        <dbReference type="ChEBI" id="CHEBI:59789"/>
        <dbReference type="ChEBI" id="CHEBI:90615"/>
        <dbReference type="ChEBI" id="CHEBI:90616"/>
        <dbReference type="EC" id="2.1.1.72"/>
    </reaction>
</comment>
<feature type="domain" description="Type II methyltransferase M.TaqI-like" evidence="7">
    <location>
        <begin position="376"/>
        <end position="652"/>
    </location>
</feature>
<dbReference type="Proteomes" id="UP001206788">
    <property type="component" value="Unassembled WGS sequence"/>
</dbReference>
<protein>
    <recommendedName>
        <fullName evidence="1">site-specific DNA-methyltransferase (adenine-specific)</fullName>
        <ecNumber evidence="1">2.1.1.72</ecNumber>
    </recommendedName>
</protein>
<dbReference type="EC" id="2.1.1.72" evidence="1"/>
<dbReference type="InterPro" id="IPR029063">
    <property type="entry name" value="SAM-dependent_MTases_sf"/>
</dbReference>
<feature type="region of interest" description="Disordered" evidence="6">
    <location>
        <begin position="1326"/>
        <end position="1345"/>
    </location>
</feature>
<keyword evidence="9" id="KW-1185">Reference proteome</keyword>
<evidence type="ECO:0000313" key="8">
    <source>
        <dbReference type="EMBL" id="MCS5488897.1"/>
    </source>
</evidence>
<evidence type="ECO:0000259" key="7">
    <source>
        <dbReference type="Pfam" id="PF07669"/>
    </source>
</evidence>
<dbReference type="InterPro" id="IPR050953">
    <property type="entry name" value="N4_N6_ade-DNA_methylase"/>
</dbReference>
<dbReference type="SUPFAM" id="SSF53335">
    <property type="entry name" value="S-adenosyl-L-methionine-dependent methyltransferases"/>
    <property type="match status" value="1"/>
</dbReference>
<dbReference type="PANTHER" id="PTHR33841">
    <property type="entry name" value="DNA METHYLTRANSFERASE YEEA-RELATED"/>
    <property type="match status" value="1"/>
</dbReference>
<dbReference type="InterPro" id="IPR011639">
    <property type="entry name" value="MethylTrfase_TaqI-like_dom"/>
</dbReference>